<proteinExistence type="predicted"/>
<feature type="compositionally biased region" description="Low complexity" evidence="1">
    <location>
        <begin position="144"/>
        <end position="157"/>
    </location>
</feature>
<dbReference type="InterPro" id="IPR042235">
    <property type="entry name" value="ZP-C_dom"/>
</dbReference>
<feature type="compositionally biased region" description="Polar residues" evidence="1">
    <location>
        <begin position="43"/>
        <end position="77"/>
    </location>
</feature>
<evidence type="ECO:0000256" key="2">
    <source>
        <dbReference type="SAM" id="Phobius"/>
    </source>
</evidence>
<organism evidence="4">
    <name type="scientific">Clastoptera arizonana</name>
    <name type="common">Arizona spittle bug</name>
    <dbReference type="NCBI Taxonomy" id="38151"/>
    <lineage>
        <taxon>Eukaryota</taxon>
        <taxon>Metazoa</taxon>
        <taxon>Ecdysozoa</taxon>
        <taxon>Arthropoda</taxon>
        <taxon>Hexapoda</taxon>
        <taxon>Insecta</taxon>
        <taxon>Pterygota</taxon>
        <taxon>Neoptera</taxon>
        <taxon>Paraneoptera</taxon>
        <taxon>Hemiptera</taxon>
        <taxon>Auchenorrhyncha</taxon>
        <taxon>Cercopoidea</taxon>
        <taxon>Clastopteridae</taxon>
        <taxon>Clastoptera</taxon>
    </lineage>
</organism>
<dbReference type="SMART" id="SM00241">
    <property type="entry name" value="ZP"/>
    <property type="match status" value="1"/>
</dbReference>
<keyword evidence="2" id="KW-1133">Transmembrane helix</keyword>
<dbReference type="Gene3D" id="2.60.40.4100">
    <property type="entry name" value="Zona pellucida, ZP-C domain"/>
    <property type="match status" value="1"/>
</dbReference>
<name>A0A1B6CKM8_9HEMI</name>
<dbReference type="PANTHER" id="PTHR46560">
    <property type="entry name" value="CYPHER, ISOFORM B"/>
    <property type="match status" value="1"/>
</dbReference>
<dbReference type="InterPro" id="IPR001507">
    <property type="entry name" value="ZP_dom"/>
</dbReference>
<dbReference type="InterPro" id="IPR056953">
    <property type="entry name" value="CUT_N"/>
</dbReference>
<feature type="compositionally biased region" description="Polar residues" evidence="1">
    <location>
        <begin position="106"/>
        <end position="132"/>
    </location>
</feature>
<feature type="compositionally biased region" description="Polar residues" evidence="1">
    <location>
        <begin position="84"/>
        <end position="94"/>
    </location>
</feature>
<accession>A0A1B6CKM8</accession>
<feature type="domain" description="ZP" evidence="3">
    <location>
        <begin position="211"/>
        <end position="462"/>
    </location>
</feature>
<keyword evidence="2" id="KW-0812">Transmembrane</keyword>
<feature type="non-terminal residue" evidence="4">
    <location>
        <position position="1"/>
    </location>
</feature>
<dbReference type="PROSITE" id="PS51034">
    <property type="entry name" value="ZP_2"/>
    <property type="match status" value="1"/>
</dbReference>
<feature type="compositionally biased region" description="Pro residues" evidence="1">
    <location>
        <begin position="31"/>
        <end position="40"/>
    </location>
</feature>
<gene>
    <name evidence="4" type="ORF">g.9366</name>
</gene>
<evidence type="ECO:0000259" key="3">
    <source>
        <dbReference type="PROSITE" id="PS51034"/>
    </source>
</evidence>
<dbReference type="EMBL" id="GEDC01023367">
    <property type="protein sequence ID" value="JAS13931.1"/>
    <property type="molecule type" value="Transcribed_RNA"/>
</dbReference>
<dbReference type="Pfam" id="PF25057">
    <property type="entry name" value="CUT_N"/>
    <property type="match status" value="1"/>
</dbReference>
<dbReference type="AlphaFoldDB" id="A0A1B6CKM8"/>
<keyword evidence="2" id="KW-0472">Membrane</keyword>
<evidence type="ECO:0000313" key="4">
    <source>
        <dbReference type="EMBL" id="JAS13931.1"/>
    </source>
</evidence>
<feature type="compositionally biased region" description="Polar residues" evidence="1">
    <location>
        <begin position="184"/>
        <end position="197"/>
    </location>
</feature>
<sequence>EQPSAPDQPSLPIYPPPSPEQPSAPDQPSLPMYPPQPPEQPSALGQPSQPTYQPSIPSQQPTYQPSVPTYQSFQPSYQPLVPSEQPTYQPSVPTYQPPQPSYRPSIPTQQPTYQTSKSPSGPSYQPAQSPSGPSYEPSQPPSAPSYQPSQPSGPSAPTYQPSSPTKPSAPSQPAYEPEIPIGPSATQSDVSDNTIDGTDSHPPHIHAIDVQCAKDMMTINIEFDRAFNGIIYSKGYRNTPECVFVGPNSNKVKFSITVMLNACGTQFVDQFSEGKQAYLENVLVLQNDETIQEVWDTTRSVRCYWEGTLKKQLSVALSVDSLSQETVTFSGDTATARLDIQVGRGPFAPAANGLVKIGETMTLVVTVEGDSAFNVLVRDCIARDNDPNSGNIVQLTDESGCVLKPKLLGAFQMTQSTETSSVIAYAFFQAFKFPDVMDLTIECNVELCKTECAPCLKPDQKIEPGRRRRSIDNSTISLVDPISVGRKFRVFVPEDIEETSPAAPMIVNVGTPISESYCLSSSAFLVSTAMLVCILVISCISCAVLWLKLQRQYLLNFHK</sequence>
<protein>
    <recommendedName>
        <fullName evidence="3">ZP domain-containing protein</fullName>
    </recommendedName>
</protein>
<reference evidence="4" key="1">
    <citation type="submission" date="2015-12" db="EMBL/GenBank/DDBJ databases">
        <title>De novo transcriptome assembly of four potential Pierce s Disease insect vectors from Arizona vineyards.</title>
        <authorList>
            <person name="Tassone E.E."/>
        </authorList>
    </citation>
    <scope>NUCLEOTIDE SEQUENCE</scope>
</reference>
<feature type="transmembrane region" description="Helical" evidence="2">
    <location>
        <begin position="523"/>
        <end position="547"/>
    </location>
</feature>
<feature type="compositionally biased region" description="Pro residues" evidence="1">
    <location>
        <begin position="12"/>
        <end position="22"/>
    </location>
</feature>
<feature type="compositionally biased region" description="Polar residues" evidence="1">
    <location>
        <begin position="158"/>
        <end position="171"/>
    </location>
</feature>
<dbReference type="PANTHER" id="PTHR46560:SF4">
    <property type="entry name" value="DUSKY"/>
    <property type="match status" value="1"/>
</dbReference>
<feature type="region of interest" description="Disordered" evidence="1">
    <location>
        <begin position="1"/>
        <end position="203"/>
    </location>
</feature>
<evidence type="ECO:0000256" key="1">
    <source>
        <dbReference type="SAM" id="MobiDB-lite"/>
    </source>
</evidence>